<evidence type="ECO:0000259" key="4">
    <source>
        <dbReference type="Pfam" id="PF08450"/>
    </source>
</evidence>
<evidence type="ECO:0000313" key="5">
    <source>
        <dbReference type="EMBL" id="OOL18459.1"/>
    </source>
</evidence>
<dbReference type="PRINTS" id="PR01790">
    <property type="entry name" value="SMP30FAMILY"/>
</dbReference>
<dbReference type="Proteomes" id="UP000200980">
    <property type="component" value="Unassembled WGS sequence"/>
</dbReference>
<dbReference type="AlphaFoldDB" id="A0A1S8GPX7"/>
<sequence>MAFKKGETPVKLEHHKPVCLSDFRAVLGEGPVWIKAENAFYFVDIVSHHVHRYSLTDASLSVWNAPNRTGFLLPVNDGTFLAGLPDGLHRFDVKTGYFERACVIEPEDEGNRLNDGCVDQRGRIWFGTMDDGESRDSGSLYRVEHKKGELVISHWDSGYTVSNGPAISPCGKVLYACDSPQQRIYAFDISEDGSLTNKRIFATFTKGYPDGVVTDSEGNLWCGTWAGGQITRFRPDGSMMEPIALPVANVTKVAFGGEDYKTVFVTTARKGLSPEELEAQPQAGGIFAFRTDVPGNPQHSFVLETV</sequence>
<feature type="binding site" evidence="3">
    <location>
        <position position="29"/>
    </location>
    <ligand>
        <name>a divalent metal cation</name>
        <dbReference type="ChEBI" id="CHEBI:60240"/>
    </ligand>
</feature>
<evidence type="ECO:0000256" key="1">
    <source>
        <dbReference type="ARBA" id="ARBA00008853"/>
    </source>
</evidence>
<proteinExistence type="inferred from homology"/>
<feature type="binding site" evidence="3">
    <location>
        <position position="112"/>
    </location>
    <ligand>
        <name>substrate</name>
    </ligand>
</feature>
<dbReference type="SUPFAM" id="SSF63829">
    <property type="entry name" value="Calcium-dependent phosphotriesterase"/>
    <property type="match status" value="1"/>
</dbReference>
<dbReference type="PANTHER" id="PTHR10907:SF47">
    <property type="entry name" value="REGUCALCIN"/>
    <property type="match status" value="1"/>
</dbReference>
<dbReference type="OrthoDB" id="2633250at2"/>
<dbReference type="InterPro" id="IPR005511">
    <property type="entry name" value="SMP-30"/>
</dbReference>
<dbReference type="InterPro" id="IPR013658">
    <property type="entry name" value="SGL"/>
</dbReference>
<dbReference type="PANTHER" id="PTHR10907">
    <property type="entry name" value="REGUCALCIN"/>
    <property type="match status" value="1"/>
</dbReference>
<feature type="binding site" evidence="3">
    <location>
        <position position="114"/>
    </location>
    <ligand>
        <name>substrate</name>
    </ligand>
</feature>
<dbReference type="GO" id="GO:0004341">
    <property type="term" value="F:gluconolactonase activity"/>
    <property type="evidence" value="ECO:0007669"/>
    <property type="project" value="TreeGrafter"/>
</dbReference>
<dbReference type="STRING" id="1539051.AL01_06660"/>
<keyword evidence="6" id="KW-1185">Reference proteome</keyword>
<feature type="binding site" evidence="3">
    <location>
        <position position="163"/>
    </location>
    <ligand>
        <name>a divalent metal cation</name>
        <dbReference type="ChEBI" id="CHEBI:60240"/>
    </ligand>
</feature>
<comment type="caution">
    <text evidence="5">The sequence shown here is derived from an EMBL/GenBank/DDBJ whole genome shotgun (WGS) entry which is preliminary data.</text>
</comment>
<dbReference type="GO" id="GO:0005509">
    <property type="term" value="F:calcium ion binding"/>
    <property type="evidence" value="ECO:0007669"/>
    <property type="project" value="TreeGrafter"/>
</dbReference>
<comment type="cofactor">
    <cofactor evidence="3">
        <name>Zn(2+)</name>
        <dbReference type="ChEBI" id="CHEBI:29105"/>
    </cofactor>
    <text evidence="3">Binds 1 divalent metal cation per subunit.</text>
</comment>
<keyword evidence="3" id="KW-0862">Zinc</keyword>
<evidence type="ECO:0000256" key="3">
    <source>
        <dbReference type="PIRSR" id="PIRSR605511-2"/>
    </source>
</evidence>
<keyword evidence="3" id="KW-0479">Metal-binding</keyword>
<dbReference type="EMBL" id="JATM01000003">
    <property type="protein sequence ID" value="OOL18459.1"/>
    <property type="molecule type" value="Genomic_DNA"/>
</dbReference>
<accession>A0A1S8GPX7</accession>
<feature type="active site" description="Proton donor/acceptor" evidence="2">
    <location>
        <position position="210"/>
    </location>
</feature>
<dbReference type="RefSeq" id="WP_077396622.1">
    <property type="nucleotide sequence ID" value="NZ_JATM01000003.1"/>
</dbReference>
<gene>
    <name evidence="5" type="ORF">AL01_06660</name>
</gene>
<dbReference type="Gene3D" id="2.120.10.30">
    <property type="entry name" value="TolB, C-terminal domain"/>
    <property type="match status" value="1"/>
</dbReference>
<feature type="domain" description="SMP-30/Gluconolactonase/LRE-like region" evidence="4">
    <location>
        <begin position="27"/>
        <end position="269"/>
    </location>
</feature>
<organism evidence="5 6">
    <name type="scientific">Bombella intestini</name>
    <dbReference type="NCBI Taxonomy" id="1539051"/>
    <lineage>
        <taxon>Bacteria</taxon>
        <taxon>Pseudomonadati</taxon>
        <taxon>Pseudomonadota</taxon>
        <taxon>Alphaproteobacteria</taxon>
        <taxon>Acetobacterales</taxon>
        <taxon>Acetobacteraceae</taxon>
        <taxon>Bombella</taxon>
    </lineage>
</organism>
<comment type="similarity">
    <text evidence="1">Belongs to the SMP-30/CGR1 family.</text>
</comment>
<dbReference type="GO" id="GO:0019853">
    <property type="term" value="P:L-ascorbic acid biosynthetic process"/>
    <property type="evidence" value="ECO:0007669"/>
    <property type="project" value="TreeGrafter"/>
</dbReference>
<dbReference type="InterPro" id="IPR011042">
    <property type="entry name" value="6-blade_b-propeller_TolB-like"/>
</dbReference>
<reference evidence="5 6" key="1">
    <citation type="journal article" date="2016" name="PLoS ONE">
        <title>Whole-Genome Sequence Analysis of Bombella intestini LMG 28161T, a Novel Acetic Acid Bacterium Isolated from the Crop of a Red-Tailed Bumble Bee, Bombus lapidarius.</title>
        <authorList>
            <person name="Li L."/>
            <person name="Illeghems K."/>
            <person name="Van Kerrebroeck S."/>
            <person name="Borremans W."/>
            <person name="Cleenwerck I."/>
            <person name="Smagghe G."/>
            <person name="De Vuyst L."/>
            <person name="Vandamme P."/>
        </authorList>
    </citation>
    <scope>NUCLEOTIDE SEQUENCE [LARGE SCALE GENOMIC DNA]</scope>
    <source>
        <strain evidence="5 6">R-52487</strain>
    </source>
</reference>
<protein>
    <submittedName>
        <fullName evidence="5">Gluconolaconase</fullName>
    </submittedName>
</protein>
<name>A0A1S8GPX7_9PROT</name>
<dbReference type="Pfam" id="PF08450">
    <property type="entry name" value="SGL"/>
    <property type="match status" value="1"/>
</dbReference>
<evidence type="ECO:0000256" key="2">
    <source>
        <dbReference type="PIRSR" id="PIRSR605511-1"/>
    </source>
</evidence>
<feature type="binding site" evidence="3">
    <location>
        <position position="210"/>
    </location>
    <ligand>
        <name>a divalent metal cation</name>
        <dbReference type="ChEBI" id="CHEBI:60240"/>
    </ligand>
</feature>
<evidence type="ECO:0000313" key="6">
    <source>
        <dbReference type="Proteomes" id="UP000200980"/>
    </source>
</evidence>